<dbReference type="InterPro" id="IPR037523">
    <property type="entry name" value="VOC_core"/>
</dbReference>
<gene>
    <name evidence="2" type="ORF">ACFQDO_08150</name>
</gene>
<protein>
    <submittedName>
        <fullName evidence="2">VOC family protein</fullName>
    </submittedName>
</protein>
<dbReference type="Gene3D" id="3.10.180.10">
    <property type="entry name" value="2,3-Dihydroxybiphenyl 1,2-Dioxygenase, domain 1"/>
    <property type="match status" value="1"/>
</dbReference>
<dbReference type="PROSITE" id="PS51819">
    <property type="entry name" value="VOC"/>
    <property type="match status" value="1"/>
</dbReference>
<keyword evidence="3" id="KW-1185">Reference proteome</keyword>
<sequence>MSLRPAVIELVVSDLAASIAFYRRLGLELPEDGSAPHVEVELGGGLRLALDTVETIRSFDPGWTPPTGGHRVALAFACDSPADVDVNYRRLTDLGYAGHLAPFDAVWGQRYAVIHDPDGNPVDLFAATVSPDSAG</sequence>
<dbReference type="SUPFAM" id="SSF54593">
    <property type="entry name" value="Glyoxalase/Bleomycin resistance protein/Dihydroxybiphenyl dioxygenase"/>
    <property type="match status" value="1"/>
</dbReference>
<name>A0ABW1JD66_9ACTN</name>
<dbReference type="EMBL" id="JBHSRD010000003">
    <property type="protein sequence ID" value="MFC6007100.1"/>
    <property type="molecule type" value="Genomic_DNA"/>
</dbReference>
<evidence type="ECO:0000313" key="2">
    <source>
        <dbReference type="EMBL" id="MFC6007100.1"/>
    </source>
</evidence>
<dbReference type="Proteomes" id="UP001596189">
    <property type="component" value="Unassembled WGS sequence"/>
</dbReference>
<feature type="domain" description="VOC" evidence="1">
    <location>
        <begin position="4"/>
        <end position="127"/>
    </location>
</feature>
<dbReference type="PANTHER" id="PTHR36503:SF3">
    <property type="entry name" value="BLR0126 PROTEIN"/>
    <property type="match status" value="1"/>
</dbReference>
<reference evidence="3" key="1">
    <citation type="journal article" date="2019" name="Int. J. Syst. Evol. Microbiol.">
        <title>The Global Catalogue of Microorganisms (GCM) 10K type strain sequencing project: providing services to taxonomists for standard genome sequencing and annotation.</title>
        <authorList>
            <consortium name="The Broad Institute Genomics Platform"/>
            <consortium name="The Broad Institute Genome Sequencing Center for Infectious Disease"/>
            <person name="Wu L."/>
            <person name="Ma J."/>
        </authorList>
    </citation>
    <scope>NUCLEOTIDE SEQUENCE [LARGE SCALE GENOMIC DNA]</scope>
    <source>
        <strain evidence="3">KACC 14249</strain>
    </source>
</reference>
<dbReference type="PANTHER" id="PTHR36503">
    <property type="entry name" value="BLR2520 PROTEIN"/>
    <property type="match status" value="1"/>
</dbReference>
<dbReference type="RefSeq" id="WP_345715905.1">
    <property type="nucleotide sequence ID" value="NZ_BAABFP010000004.1"/>
</dbReference>
<dbReference type="InterPro" id="IPR004360">
    <property type="entry name" value="Glyas_Fos-R_dOase_dom"/>
</dbReference>
<evidence type="ECO:0000259" key="1">
    <source>
        <dbReference type="PROSITE" id="PS51819"/>
    </source>
</evidence>
<organism evidence="2 3">
    <name type="scientific">Angustibacter luteus</name>
    <dbReference type="NCBI Taxonomy" id="658456"/>
    <lineage>
        <taxon>Bacteria</taxon>
        <taxon>Bacillati</taxon>
        <taxon>Actinomycetota</taxon>
        <taxon>Actinomycetes</taxon>
        <taxon>Kineosporiales</taxon>
        <taxon>Kineosporiaceae</taxon>
    </lineage>
</organism>
<dbReference type="Pfam" id="PF00903">
    <property type="entry name" value="Glyoxalase"/>
    <property type="match status" value="1"/>
</dbReference>
<comment type="caution">
    <text evidence="2">The sequence shown here is derived from an EMBL/GenBank/DDBJ whole genome shotgun (WGS) entry which is preliminary data.</text>
</comment>
<evidence type="ECO:0000313" key="3">
    <source>
        <dbReference type="Proteomes" id="UP001596189"/>
    </source>
</evidence>
<accession>A0ABW1JD66</accession>
<dbReference type="InterPro" id="IPR029068">
    <property type="entry name" value="Glyas_Bleomycin-R_OHBP_Dase"/>
</dbReference>
<proteinExistence type="predicted"/>